<dbReference type="PROSITE" id="PS00028">
    <property type="entry name" value="ZINC_FINGER_C2H2_1"/>
    <property type="match status" value="1"/>
</dbReference>
<keyword evidence="5" id="KW-0863">Zinc-finger</keyword>
<dbReference type="SUPFAM" id="SSF57959">
    <property type="entry name" value="Leucine zipper domain"/>
    <property type="match status" value="1"/>
</dbReference>
<protein>
    <recommendedName>
        <fullName evidence="11">Cyclic AMP-dependent transcription factor ATF-2</fullName>
    </recommendedName>
</protein>
<accession>A0A8S1CNV7</accession>
<evidence type="ECO:0000313" key="9">
    <source>
        <dbReference type="EMBL" id="CAB3369842.1"/>
    </source>
</evidence>
<dbReference type="Pfam" id="PF00170">
    <property type="entry name" value="bZIP_1"/>
    <property type="match status" value="1"/>
</dbReference>
<evidence type="ECO:0000259" key="7">
    <source>
        <dbReference type="PROSITE" id="PS50157"/>
    </source>
</evidence>
<feature type="domain" description="C2H2-type" evidence="7">
    <location>
        <begin position="8"/>
        <end position="32"/>
    </location>
</feature>
<gene>
    <name evidence="9" type="ORF">CLODIP_2_CD14082</name>
</gene>
<dbReference type="PROSITE" id="PS00036">
    <property type="entry name" value="BZIP_BASIC"/>
    <property type="match status" value="1"/>
</dbReference>
<dbReference type="InterPro" id="IPR004827">
    <property type="entry name" value="bZIP"/>
</dbReference>
<dbReference type="SUPFAM" id="SSF57667">
    <property type="entry name" value="beta-beta-alpha zinc fingers"/>
    <property type="match status" value="1"/>
</dbReference>
<evidence type="ECO:0000256" key="5">
    <source>
        <dbReference type="PROSITE-ProRule" id="PRU00042"/>
    </source>
</evidence>
<dbReference type="InterPro" id="IPR051027">
    <property type="entry name" value="bZIP_transcription_factors"/>
</dbReference>
<dbReference type="GO" id="GO:0005634">
    <property type="term" value="C:nucleus"/>
    <property type="evidence" value="ECO:0007669"/>
    <property type="project" value="UniProtKB-SubCell"/>
</dbReference>
<evidence type="ECO:0000256" key="2">
    <source>
        <dbReference type="ARBA" id="ARBA00023015"/>
    </source>
</evidence>
<keyword evidence="5" id="KW-0862">Zinc</keyword>
<keyword evidence="10" id="KW-1185">Reference proteome</keyword>
<comment type="subcellular location">
    <subcellularLocation>
        <location evidence="1">Nucleus</location>
    </subcellularLocation>
</comment>
<dbReference type="PROSITE" id="PS50157">
    <property type="entry name" value="ZINC_FINGER_C2H2_2"/>
    <property type="match status" value="1"/>
</dbReference>
<evidence type="ECO:0000256" key="1">
    <source>
        <dbReference type="ARBA" id="ARBA00004123"/>
    </source>
</evidence>
<dbReference type="InterPro" id="IPR036236">
    <property type="entry name" value="Znf_C2H2_sf"/>
</dbReference>
<dbReference type="InterPro" id="IPR013087">
    <property type="entry name" value="Znf_C2H2_type"/>
</dbReference>
<feature type="region of interest" description="Disordered" evidence="6">
    <location>
        <begin position="281"/>
        <end position="341"/>
    </location>
</feature>
<dbReference type="GO" id="GO:0008270">
    <property type="term" value="F:zinc ion binding"/>
    <property type="evidence" value="ECO:0007669"/>
    <property type="project" value="UniProtKB-KW"/>
</dbReference>
<dbReference type="Proteomes" id="UP000494165">
    <property type="component" value="Unassembled WGS sequence"/>
</dbReference>
<evidence type="ECO:0000256" key="3">
    <source>
        <dbReference type="ARBA" id="ARBA00023163"/>
    </source>
</evidence>
<organism evidence="9 10">
    <name type="scientific">Cloeon dipterum</name>
    <dbReference type="NCBI Taxonomy" id="197152"/>
    <lineage>
        <taxon>Eukaryota</taxon>
        <taxon>Metazoa</taxon>
        <taxon>Ecdysozoa</taxon>
        <taxon>Arthropoda</taxon>
        <taxon>Hexapoda</taxon>
        <taxon>Insecta</taxon>
        <taxon>Pterygota</taxon>
        <taxon>Palaeoptera</taxon>
        <taxon>Ephemeroptera</taxon>
        <taxon>Pisciforma</taxon>
        <taxon>Baetidae</taxon>
        <taxon>Cloeon</taxon>
    </lineage>
</organism>
<keyword evidence="4" id="KW-0539">Nucleus</keyword>
<feature type="compositionally biased region" description="Basic and acidic residues" evidence="6">
    <location>
        <begin position="319"/>
        <end position="334"/>
    </location>
</feature>
<feature type="domain" description="BZIP" evidence="8">
    <location>
        <begin position="323"/>
        <end position="386"/>
    </location>
</feature>
<dbReference type="SMART" id="SM00355">
    <property type="entry name" value="ZnF_C2H2"/>
    <property type="match status" value="1"/>
</dbReference>
<dbReference type="InterPro" id="IPR046347">
    <property type="entry name" value="bZIP_sf"/>
</dbReference>
<feature type="compositionally biased region" description="Polar residues" evidence="6">
    <location>
        <begin position="292"/>
        <end position="303"/>
    </location>
</feature>
<evidence type="ECO:0000256" key="6">
    <source>
        <dbReference type="SAM" id="MobiDB-lite"/>
    </source>
</evidence>
<evidence type="ECO:0000259" key="8">
    <source>
        <dbReference type="PROSITE" id="PS50217"/>
    </source>
</evidence>
<evidence type="ECO:0000313" key="10">
    <source>
        <dbReference type="Proteomes" id="UP000494165"/>
    </source>
</evidence>
<dbReference type="OrthoDB" id="295274at2759"/>
<dbReference type="EMBL" id="CADEPI010000048">
    <property type="protein sequence ID" value="CAB3369842.1"/>
    <property type="molecule type" value="Genomic_DNA"/>
</dbReference>
<keyword evidence="2" id="KW-0805">Transcription regulation</keyword>
<keyword evidence="3" id="KW-0804">Transcription</keyword>
<dbReference type="PROSITE" id="PS50217">
    <property type="entry name" value="BZIP"/>
    <property type="match status" value="1"/>
</dbReference>
<evidence type="ECO:0000256" key="4">
    <source>
        <dbReference type="ARBA" id="ARBA00023242"/>
    </source>
</evidence>
<name>A0A8S1CNV7_9INSE</name>
<dbReference type="GO" id="GO:0003700">
    <property type="term" value="F:DNA-binding transcription factor activity"/>
    <property type="evidence" value="ECO:0007669"/>
    <property type="project" value="InterPro"/>
</dbReference>
<dbReference type="Gene3D" id="1.20.5.170">
    <property type="match status" value="1"/>
</dbReference>
<dbReference type="AlphaFoldDB" id="A0A8S1CNV7"/>
<evidence type="ECO:0008006" key="11">
    <source>
        <dbReference type="Google" id="ProtNLM"/>
    </source>
</evidence>
<reference evidence="9 10" key="1">
    <citation type="submission" date="2020-04" db="EMBL/GenBank/DDBJ databases">
        <authorList>
            <person name="Alioto T."/>
            <person name="Alioto T."/>
            <person name="Gomez Garrido J."/>
        </authorList>
    </citation>
    <scope>NUCLEOTIDE SEQUENCE [LARGE SCALE GENOMIC DNA]</scope>
</reference>
<proteinExistence type="predicted"/>
<sequence length="493" mass="54397">MTDPEKPFVCTEQGCGMTFTNEDHLTVHKKKHEMSLSIAGKSAFVDQTPTPTRFYRYGEEVGLFQDLQNVNPFEEQFKKAAEAVKMGDTPLQPEPMSGPIDDTLHTPQVMPLPPVHLESPEVNNHSVIAMSPILSSGIEMDKIVETMEEDVLIPPVVEQTTVVPAAPPAENTVEEETPVQVMINKDPSAVNAQKYLPLIQLPDGRYVTMAGEPVQPSNLPSVVIQCAYTTANPGSVIADDPVPAASSHIPVESVSGPSTIHILPKPSAPIPPPKISLAKEKLKEKVSRKRVTQTLPTINQPVNQEPAKPSKANKTQISKKHEDDKTSKKLERNRAAAARFRKKKKNMENALVLRVQVLEEKIKDLQNENRQITSQMTFYRTEAANAKDLLLAHRDCSVTRQMNRTDVIAVVDSSTQNNEVFAANQEIVDSTGEISDLPRIKESITVRRASTNKAPSLTPLMIIRRDSEDGGGVLRYCSSDTVIVENFQRANTD</sequence>
<dbReference type="SMART" id="SM00338">
    <property type="entry name" value="BRLZ"/>
    <property type="match status" value="1"/>
</dbReference>
<dbReference type="PANTHER" id="PTHR19304">
    <property type="entry name" value="CYCLIC-AMP RESPONSE ELEMENT BINDING PROTEIN"/>
    <property type="match status" value="1"/>
</dbReference>
<comment type="caution">
    <text evidence="9">The sequence shown here is derived from an EMBL/GenBank/DDBJ whole genome shotgun (WGS) entry which is preliminary data.</text>
</comment>
<keyword evidence="5" id="KW-0479">Metal-binding</keyword>
<dbReference type="Gene3D" id="3.30.160.60">
    <property type="entry name" value="Classic Zinc Finger"/>
    <property type="match status" value="1"/>
</dbReference>